<dbReference type="RefSeq" id="WP_231649348.1">
    <property type="nucleotide sequence ID" value="NZ_CAJPMS010000017.1"/>
</dbReference>
<name>A0A087DAL4_9BIFI</name>
<dbReference type="EMBL" id="JGZO01000015">
    <property type="protein sequence ID" value="KFI92564.1"/>
    <property type="molecule type" value="Genomic_DNA"/>
</dbReference>
<comment type="caution">
    <text evidence="2">The sequence shown here is derived from an EMBL/GenBank/DDBJ whole genome shotgun (WGS) entry which is preliminary data.</text>
</comment>
<evidence type="ECO:0000313" key="2">
    <source>
        <dbReference type="EMBL" id="KFI92564.1"/>
    </source>
</evidence>
<proteinExistence type="predicted"/>
<evidence type="ECO:0000313" key="3">
    <source>
        <dbReference type="Proteomes" id="UP000029033"/>
    </source>
</evidence>
<protein>
    <submittedName>
        <fullName evidence="2">Uncharacterized protein</fullName>
    </submittedName>
</protein>
<evidence type="ECO:0000256" key="1">
    <source>
        <dbReference type="SAM" id="Phobius"/>
    </source>
</evidence>
<feature type="transmembrane region" description="Helical" evidence="1">
    <location>
        <begin position="12"/>
        <end position="41"/>
    </location>
</feature>
<sequence>MVDVGIKACCGFFGASAILGVTAQILAIVAIDVWGVMFIVFEVFQIDL</sequence>
<keyword evidence="1" id="KW-0812">Transmembrane</keyword>
<dbReference type="AlphaFoldDB" id="A0A087DAL4"/>
<keyword evidence="3" id="KW-1185">Reference proteome</keyword>
<dbReference type="GeneID" id="85167161"/>
<gene>
    <name evidence="2" type="ORF">BSCA_2271</name>
</gene>
<reference evidence="2 3" key="1">
    <citation type="submission" date="2014-03" db="EMBL/GenBank/DDBJ databases">
        <title>Genomics of Bifidobacteria.</title>
        <authorList>
            <person name="Ventura M."/>
            <person name="Milani C."/>
            <person name="Lugli G.A."/>
        </authorList>
    </citation>
    <scope>NUCLEOTIDE SEQUENCE [LARGE SCALE GENOMIC DNA]</scope>
    <source>
        <strain evidence="2 3">LMG 21589</strain>
    </source>
</reference>
<keyword evidence="1" id="KW-0472">Membrane</keyword>
<keyword evidence="1" id="KW-1133">Transmembrane helix</keyword>
<accession>A0A087DAL4</accession>
<dbReference type="Proteomes" id="UP000029033">
    <property type="component" value="Unassembled WGS sequence"/>
</dbReference>
<organism evidence="2 3">
    <name type="scientific">Bifidobacterium scardovii</name>
    <dbReference type="NCBI Taxonomy" id="158787"/>
    <lineage>
        <taxon>Bacteria</taxon>
        <taxon>Bacillati</taxon>
        <taxon>Actinomycetota</taxon>
        <taxon>Actinomycetes</taxon>
        <taxon>Bifidobacteriales</taxon>
        <taxon>Bifidobacteriaceae</taxon>
        <taxon>Bifidobacterium</taxon>
    </lineage>
</organism>